<dbReference type="Pfam" id="PF07963">
    <property type="entry name" value="N_methyl"/>
    <property type="match status" value="1"/>
</dbReference>
<keyword evidence="3" id="KW-1185">Reference proteome</keyword>
<evidence type="ECO:0000313" key="3">
    <source>
        <dbReference type="Proteomes" id="UP000219621"/>
    </source>
</evidence>
<gene>
    <name evidence="2" type="ORF">SAMN05421508_104229</name>
</gene>
<protein>
    <submittedName>
        <fullName evidence="2">Prepilin-type N-terminal cleavage/methylation domain-containing protein</fullName>
    </submittedName>
</protein>
<keyword evidence="1" id="KW-0472">Membrane</keyword>
<dbReference type="AlphaFoldDB" id="A0A286GHX4"/>
<keyword evidence="1" id="KW-0812">Transmembrane</keyword>
<dbReference type="InterPro" id="IPR012902">
    <property type="entry name" value="N_methyl_site"/>
</dbReference>
<dbReference type="Gene3D" id="3.30.700.10">
    <property type="entry name" value="Glycoprotein, Type 4 Pilin"/>
    <property type="match status" value="1"/>
</dbReference>
<organism evidence="2 3">
    <name type="scientific">Caenispirillum bisanense</name>
    <dbReference type="NCBI Taxonomy" id="414052"/>
    <lineage>
        <taxon>Bacteria</taxon>
        <taxon>Pseudomonadati</taxon>
        <taxon>Pseudomonadota</taxon>
        <taxon>Alphaproteobacteria</taxon>
        <taxon>Rhodospirillales</taxon>
        <taxon>Novispirillaceae</taxon>
        <taxon>Caenispirillum</taxon>
    </lineage>
</organism>
<evidence type="ECO:0000256" key="1">
    <source>
        <dbReference type="SAM" id="Phobius"/>
    </source>
</evidence>
<sequence>MRRFAIARPAEPASPARKSRRADAGFTLVEMSIVLVIIGVLVGGVVKGRDLIASTKATRAVQELEAAATAVLAFRERYGKNVRDDTADLFGPTGISNSALRSRKATVRMRQAGLLPLAEGASTITTDPHLHAFGGTVSFEGGTILGFDTDYGATSQEDTAVCLRAVPGAAGAWIDARADDGDATTGRVRATDAVAAENFGTSGPVSAVAYGFIDAEGTVCLLVTR</sequence>
<proteinExistence type="predicted"/>
<name>A0A286GHX4_9PROT</name>
<feature type="transmembrane region" description="Helical" evidence="1">
    <location>
        <begin position="24"/>
        <end position="46"/>
    </location>
</feature>
<dbReference type="PROSITE" id="PS00409">
    <property type="entry name" value="PROKAR_NTER_METHYL"/>
    <property type="match status" value="1"/>
</dbReference>
<keyword evidence="1" id="KW-1133">Transmembrane helix</keyword>
<dbReference type="InterPro" id="IPR045584">
    <property type="entry name" value="Pilin-like"/>
</dbReference>
<evidence type="ECO:0000313" key="2">
    <source>
        <dbReference type="EMBL" id="SOD95110.1"/>
    </source>
</evidence>
<dbReference type="EMBL" id="OCNJ01000004">
    <property type="protein sequence ID" value="SOD95110.1"/>
    <property type="molecule type" value="Genomic_DNA"/>
</dbReference>
<dbReference type="RefSeq" id="WP_097279186.1">
    <property type="nucleotide sequence ID" value="NZ_OCNJ01000004.1"/>
</dbReference>
<reference evidence="2 3" key="1">
    <citation type="submission" date="2017-09" db="EMBL/GenBank/DDBJ databases">
        <authorList>
            <person name="Ehlers B."/>
            <person name="Leendertz F.H."/>
        </authorList>
    </citation>
    <scope>NUCLEOTIDE SEQUENCE [LARGE SCALE GENOMIC DNA]</scope>
    <source>
        <strain evidence="2 3">USBA 140</strain>
    </source>
</reference>
<dbReference type="Proteomes" id="UP000219621">
    <property type="component" value="Unassembled WGS sequence"/>
</dbReference>
<dbReference type="NCBIfam" id="TIGR02532">
    <property type="entry name" value="IV_pilin_GFxxxE"/>
    <property type="match status" value="1"/>
</dbReference>
<accession>A0A286GHX4</accession>
<dbReference type="SUPFAM" id="SSF54523">
    <property type="entry name" value="Pili subunits"/>
    <property type="match status" value="1"/>
</dbReference>